<dbReference type="InterPro" id="IPR016024">
    <property type="entry name" value="ARM-type_fold"/>
</dbReference>
<dbReference type="AlphaFoldDB" id="A0A450S0U8"/>
<dbReference type="InterPro" id="IPR004155">
    <property type="entry name" value="PBS_lyase_HEAT"/>
</dbReference>
<proteinExistence type="predicted"/>
<dbReference type="SUPFAM" id="SSF48371">
    <property type="entry name" value="ARM repeat"/>
    <property type="match status" value="1"/>
</dbReference>
<name>A0A450S0U8_9GAMM</name>
<organism evidence="1">
    <name type="scientific">Candidatus Kentrum sp. FW</name>
    <dbReference type="NCBI Taxonomy" id="2126338"/>
    <lineage>
        <taxon>Bacteria</taxon>
        <taxon>Pseudomonadati</taxon>
        <taxon>Pseudomonadota</taxon>
        <taxon>Gammaproteobacteria</taxon>
        <taxon>Candidatus Kentrum</taxon>
    </lineage>
</organism>
<dbReference type="PANTHER" id="PTHR12697">
    <property type="entry name" value="PBS LYASE HEAT-LIKE PROTEIN"/>
    <property type="match status" value="1"/>
</dbReference>
<reference evidence="1" key="1">
    <citation type="submission" date="2019-02" db="EMBL/GenBank/DDBJ databases">
        <authorList>
            <person name="Gruber-Vodicka R. H."/>
            <person name="Seah K. B. B."/>
        </authorList>
    </citation>
    <scope>NUCLEOTIDE SEQUENCE</scope>
    <source>
        <strain evidence="1">BECK_BZ15</strain>
    </source>
</reference>
<sequence length="186" mass="20521">MLTHRPNDQRLLASMLARMSSSVGDLSNYLPDWAKTALPMLLDNPEDETRSATLRCIGELRDGSRLDRILQILREDSYYPARGYAANALGELGATVAVEPLIVALSDDESKWVREKAARALGRLKAPQALQPLFEAATSDQEDKRVREEAIEALGELGDKAAIPALIEVVSSPGYQCGDHYCKIRR</sequence>
<dbReference type="InterPro" id="IPR011989">
    <property type="entry name" value="ARM-like"/>
</dbReference>
<gene>
    <name evidence="1" type="ORF">BECKFW1821A_GA0114235_100921</name>
</gene>
<dbReference type="EMBL" id="CAADEW010000009">
    <property type="protein sequence ID" value="VFJ45271.1"/>
    <property type="molecule type" value="Genomic_DNA"/>
</dbReference>
<accession>A0A450S0U8</accession>
<dbReference type="SMART" id="SM00567">
    <property type="entry name" value="EZ_HEAT"/>
    <property type="match status" value="4"/>
</dbReference>
<dbReference type="Pfam" id="PF13646">
    <property type="entry name" value="HEAT_2"/>
    <property type="match status" value="1"/>
</dbReference>
<dbReference type="PANTHER" id="PTHR12697:SF5">
    <property type="entry name" value="DEOXYHYPUSINE HYDROXYLASE"/>
    <property type="match status" value="1"/>
</dbReference>
<protein>
    <submittedName>
        <fullName evidence="1">HEAT repeat-containing protein</fullName>
    </submittedName>
</protein>
<dbReference type="Gene3D" id="1.25.10.10">
    <property type="entry name" value="Leucine-rich Repeat Variant"/>
    <property type="match status" value="1"/>
</dbReference>
<evidence type="ECO:0000313" key="1">
    <source>
        <dbReference type="EMBL" id="VFJ45271.1"/>
    </source>
</evidence>
<dbReference type="GO" id="GO:0016491">
    <property type="term" value="F:oxidoreductase activity"/>
    <property type="evidence" value="ECO:0007669"/>
    <property type="project" value="TreeGrafter"/>
</dbReference>